<evidence type="ECO:0000256" key="1">
    <source>
        <dbReference type="ARBA" id="ARBA00005641"/>
    </source>
</evidence>
<evidence type="ECO:0000256" key="7">
    <source>
        <dbReference type="ARBA" id="ARBA00038929"/>
    </source>
</evidence>
<dbReference type="EMBL" id="GL883090">
    <property type="protein sequence ID" value="EGG13124.1"/>
    <property type="molecule type" value="Genomic_DNA"/>
</dbReference>
<dbReference type="InterPro" id="IPR017853">
    <property type="entry name" value="GH"/>
</dbReference>
<dbReference type="HOGENOM" id="CLU_1057983_0_0_1"/>
<dbReference type="GO" id="GO:0005576">
    <property type="term" value="C:extracellular region"/>
    <property type="evidence" value="ECO:0007669"/>
    <property type="project" value="TreeGrafter"/>
</dbReference>
<dbReference type="FunCoup" id="F4R3R2">
    <property type="interactions" value="22"/>
</dbReference>
<keyword evidence="9" id="KW-1185">Reference proteome</keyword>
<accession>F4R3R2</accession>
<evidence type="ECO:0000256" key="5">
    <source>
        <dbReference type="ARBA" id="ARBA00023316"/>
    </source>
</evidence>
<keyword evidence="5" id="KW-0961">Cell wall biogenesis/degradation</keyword>
<dbReference type="SUPFAM" id="SSF51445">
    <property type="entry name" value="(Trans)glycosidases"/>
    <property type="match status" value="1"/>
</dbReference>
<dbReference type="AlphaFoldDB" id="F4R3R2"/>
<evidence type="ECO:0000313" key="9">
    <source>
        <dbReference type="Proteomes" id="UP000001072"/>
    </source>
</evidence>
<name>F4R3R2_MELLP</name>
<evidence type="ECO:0000256" key="4">
    <source>
        <dbReference type="ARBA" id="ARBA00023295"/>
    </source>
</evidence>
<reference evidence="9" key="1">
    <citation type="journal article" date="2011" name="Proc. Natl. Acad. Sci. U.S.A.">
        <title>Obligate biotrophy features unraveled by the genomic analysis of rust fungi.</title>
        <authorList>
            <person name="Duplessis S."/>
            <person name="Cuomo C.A."/>
            <person name="Lin Y.-C."/>
            <person name="Aerts A."/>
            <person name="Tisserant E."/>
            <person name="Veneault-Fourrey C."/>
            <person name="Joly D.L."/>
            <person name="Hacquard S."/>
            <person name="Amselem J."/>
            <person name="Cantarel B.L."/>
            <person name="Chiu R."/>
            <person name="Coutinho P.M."/>
            <person name="Feau N."/>
            <person name="Field M."/>
            <person name="Frey P."/>
            <person name="Gelhaye E."/>
            <person name="Goldberg J."/>
            <person name="Grabherr M.G."/>
            <person name="Kodira C.D."/>
            <person name="Kohler A."/>
            <person name="Kuees U."/>
            <person name="Lindquist E.A."/>
            <person name="Lucas S.M."/>
            <person name="Mago R."/>
            <person name="Mauceli E."/>
            <person name="Morin E."/>
            <person name="Murat C."/>
            <person name="Pangilinan J.L."/>
            <person name="Park R."/>
            <person name="Pearson M."/>
            <person name="Quesneville H."/>
            <person name="Rouhier N."/>
            <person name="Sakthikumar S."/>
            <person name="Salamov A.A."/>
            <person name="Schmutz J."/>
            <person name="Selles B."/>
            <person name="Shapiro H."/>
            <person name="Tanguay P."/>
            <person name="Tuskan G.A."/>
            <person name="Henrissat B."/>
            <person name="Van de Peer Y."/>
            <person name="Rouze P."/>
            <person name="Ellis J.G."/>
            <person name="Dodds P.N."/>
            <person name="Schein J.E."/>
            <person name="Zhong S."/>
            <person name="Hamelin R.C."/>
            <person name="Grigoriev I.V."/>
            <person name="Szabo L.J."/>
            <person name="Martin F."/>
        </authorList>
    </citation>
    <scope>NUCLEOTIDE SEQUENCE [LARGE SCALE GENOMIC DNA]</scope>
    <source>
        <strain evidence="9">98AG31 / pathotype 3-4-7</strain>
    </source>
</reference>
<evidence type="ECO:0000313" key="8">
    <source>
        <dbReference type="EMBL" id="EGG13124.1"/>
    </source>
</evidence>
<dbReference type="GO" id="GO:0004338">
    <property type="term" value="F:glucan exo-1,3-beta-glucosidase activity"/>
    <property type="evidence" value="ECO:0007669"/>
    <property type="project" value="UniProtKB-EC"/>
</dbReference>
<dbReference type="GO" id="GO:0071555">
    <property type="term" value="P:cell wall organization"/>
    <property type="evidence" value="ECO:0007669"/>
    <property type="project" value="UniProtKB-KW"/>
</dbReference>
<dbReference type="STRING" id="747676.F4R3R2"/>
<protein>
    <recommendedName>
        <fullName evidence="7">glucan 1,3-beta-glucosidase</fullName>
        <ecNumber evidence="7">3.2.1.58</ecNumber>
    </recommendedName>
</protein>
<evidence type="ECO:0000256" key="2">
    <source>
        <dbReference type="ARBA" id="ARBA00022801"/>
    </source>
</evidence>
<dbReference type="RefSeq" id="XP_007404062.1">
    <property type="nucleotide sequence ID" value="XM_007404000.1"/>
</dbReference>
<evidence type="ECO:0000256" key="3">
    <source>
        <dbReference type="ARBA" id="ARBA00023180"/>
    </source>
</evidence>
<dbReference type="OrthoDB" id="62120at2759"/>
<dbReference type="PANTHER" id="PTHR31297">
    <property type="entry name" value="GLUCAN ENDO-1,6-BETA-GLUCOSIDASE B"/>
    <property type="match status" value="1"/>
</dbReference>
<organism evidence="9">
    <name type="scientific">Melampsora larici-populina (strain 98AG31 / pathotype 3-4-7)</name>
    <name type="common">Poplar leaf rust fungus</name>
    <dbReference type="NCBI Taxonomy" id="747676"/>
    <lineage>
        <taxon>Eukaryota</taxon>
        <taxon>Fungi</taxon>
        <taxon>Dikarya</taxon>
        <taxon>Basidiomycota</taxon>
        <taxon>Pucciniomycotina</taxon>
        <taxon>Pucciniomycetes</taxon>
        <taxon>Pucciniales</taxon>
        <taxon>Melampsoraceae</taxon>
        <taxon>Melampsora</taxon>
    </lineage>
</organism>
<proteinExistence type="inferred from homology"/>
<keyword evidence="2 8" id="KW-0378">Hydrolase</keyword>
<dbReference type="GeneID" id="18929194"/>
<dbReference type="InParanoid" id="F4R3R2"/>
<comment type="similarity">
    <text evidence="1">Belongs to the glycosyl hydrolase 5 (cellulase A) family.</text>
</comment>
<dbReference type="eggNOG" id="ENOG502QRG8">
    <property type="taxonomic scope" value="Eukaryota"/>
</dbReference>
<dbReference type="EC" id="3.2.1.58" evidence="7"/>
<keyword evidence="3" id="KW-0325">Glycoprotein</keyword>
<dbReference type="InterPro" id="IPR050386">
    <property type="entry name" value="Glycosyl_hydrolase_5"/>
</dbReference>
<dbReference type="GO" id="GO:0009251">
    <property type="term" value="P:glucan catabolic process"/>
    <property type="evidence" value="ECO:0007669"/>
    <property type="project" value="TreeGrafter"/>
</dbReference>
<dbReference type="GO" id="GO:0009986">
    <property type="term" value="C:cell surface"/>
    <property type="evidence" value="ECO:0007669"/>
    <property type="project" value="TreeGrafter"/>
</dbReference>
<dbReference type="Gene3D" id="3.20.20.80">
    <property type="entry name" value="Glycosidases"/>
    <property type="match status" value="1"/>
</dbReference>
<comment type="catalytic activity">
    <reaction evidence="6">
        <text>Successive hydrolysis of beta-D-glucose units from the non-reducing ends of (1-&gt;3)-beta-D-glucans, releasing alpha-glucose.</text>
        <dbReference type="EC" id="3.2.1.58"/>
    </reaction>
</comment>
<dbReference type="PANTHER" id="PTHR31297:SF34">
    <property type="entry name" value="GLUCAN 1,3-BETA-GLUCOSIDASE 2"/>
    <property type="match status" value="1"/>
</dbReference>
<keyword evidence="4" id="KW-0326">Glycosidase</keyword>
<dbReference type="VEuPathDB" id="FungiDB:MELLADRAFT_58502"/>
<gene>
    <name evidence="8" type="ORF">MELLADRAFT_58502</name>
</gene>
<sequence>MLFLVHKMDGIILEDKENKLTFLLVQWEFQPKYKNVVPMFSVLNEPKIGSITSAALRSWYYESYKLIRSIGGQGEGNGPFIVFHDGFQGVSGIGSTLKNPWSGFMNGSDRVGLDTHPYLCFGSQNNDSLETNSFKPCKQWSAHQNFTMDSFGLAIAGEWSLAVNDCGIFVNNVGSGSRFDGTYPSPSSPDPKIPKIGDCSYWNDHRKWTKSSKDSFIELGKTTQDSLINSFFWTWKISHSILQDNPPNPMWNYQLGLQSGYIR</sequence>
<evidence type="ECO:0000256" key="6">
    <source>
        <dbReference type="ARBA" id="ARBA00036824"/>
    </source>
</evidence>
<dbReference type="Proteomes" id="UP000001072">
    <property type="component" value="Unassembled WGS sequence"/>
</dbReference>
<dbReference type="KEGG" id="mlr:MELLADRAFT_58502"/>